<accession>A0A915HUU9</accession>
<name>A0A915HUU9_ROMCU</name>
<keyword evidence="2" id="KW-1185">Reference proteome</keyword>
<protein>
    <submittedName>
        <fullName evidence="3">Uncharacterized protein</fullName>
    </submittedName>
</protein>
<dbReference type="Proteomes" id="UP000887565">
    <property type="component" value="Unplaced"/>
</dbReference>
<reference evidence="3" key="1">
    <citation type="submission" date="2022-11" db="UniProtKB">
        <authorList>
            <consortium name="WormBaseParasite"/>
        </authorList>
    </citation>
    <scope>IDENTIFICATION</scope>
</reference>
<dbReference type="WBParaSite" id="nRc.2.0.1.t05145-RA">
    <property type="protein sequence ID" value="nRc.2.0.1.t05145-RA"/>
    <property type="gene ID" value="nRc.2.0.1.g05145"/>
</dbReference>
<evidence type="ECO:0000256" key="1">
    <source>
        <dbReference type="SAM" id="MobiDB-lite"/>
    </source>
</evidence>
<dbReference type="AlphaFoldDB" id="A0A915HUU9"/>
<organism evidence="2 3">
    <name type="scientific">Romanomermis culicivorax</name>
    <name type="common">Nematode worm</name>
    <dbReference type="NCBI Taxonomy" id="13658"/>
    <lineage>
        <taxon>Eukaryota</taxon>
        <taxon>Metazoa</taxon>
        <taxon>Ecdysozoa</taxon>
        <taxon>Nematoda</taxon>
        <taxon>Enoplea</taxon>
        <taxon>Dorylaimia</taxon>
        <taxon>Mermithida</taxon>
        <taxon>Mermithoidea</taxon>
        <taxon>Mermithidae</taxon>
        <taxon>Romanomermis</taxon>
    </lineage>
</organism>
<sequence length="64" mass="7146">MSVKTSLPVVAQVNPKAQYSNKEPEPQQIWESKNSGGKPNALPRVIIKVKLTKLLKLITSEKYV</sequence>
<evidence type="ECO:0000313" key="3">
    <source>
        <dbReference type="WBParaSite" id="nRc.2.0.1.t05145-RA"/>
    </source>
</evidence>
<evidence type="ECO:0000313" key="2">
    <source>
        <dbReference type="Proteomes" id="UP000887565"/>
    </source>
</evidence>
<feature type="region of interest" description="Disordered" evidence="1">
    <location>
        <begin position="14"/>
        <end position="37"/>
    </location>
</feature>
<proteinExistence type="predicted"/>